<evidence type="ECO:0000256" key="2">
    <source>
        <dbReference type="ARBA" id="ARBA00022448"/>
    </source>
</evidence>
<dbReference type="InterPro" id="IPR011701">
    <property type="entry name" value="MFS"/>
</dbReference>
<dbReference type="PANTHER" id="PTHR23517">
    <property type="entry name" value="RESISTANCE PROTEIN MDTM, PUTATIVE-RELATED-RELATED"/>
    <property type="match status" value="1"/>
</dbReference>
<feature type="transmembrane region" description="Helical" evidence="8">
    <location>
        <begin position="143"/>
        <end position="164"/>
    </location>
</feature>
<dbReference type="AlphaFoldDB" id="A0A1I5H110"/>
<feature type="transmembrane region" description="Helical" evidence="8">
    <location>
        <begin position="219"/>
        <end position="237"/>
    </location>
</feature>
<feature type="transmembrane region" description="Helical" evidence="8">
    <location>
        <begin position="176"/>
        <end position="198"/>
    </location>
</feature>
<dbReference type="PANTHER" id="PTHR23517:SF13">
    <property type="entry name" value="MAJOR FACILITATOR SUPERFAMILY MFS_1"/>
    <property type="match status" value="1"/>
</dbReference>
<keyword evidence="11" id="KW-1185">Reference proteome</keyword>
<keyword evidence="5 8" id="KW-1133">Transmembrane helix</keyword>
<dbReference type="GO" id="GO:0005886">
    <property type="term" value="C:plasma membrane"/>
    <property type="evidence" value="ECO:0007669"/>
    <property type="project" value="UniProtKB-SubCell"/>
</dbReference>
<evidence type="ECO:0000313" key="11">
    <source>
        <dbReference type="Proteomes" id="UP000199614"/>
    </source>
</evidence>
<dbReference type="PROSITE" id="PS50850">
    <property type="entry name" value="MFS"/>
    <property type="match status" value="1"/>
</dbReference>
<feature type="transmembrane region" description="Helical" evidence="8">
    <location>
        <begin position="21"/>
        <end position="42"/>
    </location>
</feature>
<comment type="subcellular location">
    <subcellularLocation>
        <location evidence="1">Cell membrane</location>
        <topology evidence="1">Multi-pass membrane protein</topology>
    </subcellularLocation>
</comment>
<feature type="transmembrane region" description="Helical" evidence="8">
    <location>
        <begin position="54"/>
        <end position="72"/>
    </location>
</feature>
<dbReference type="GO" id="GO:0022857">
    <property type="term" value="F:transmembrane transporter activity"/>
    <property type="evidence" value="ECO:0007669"/>
    <property type="project" value="InterPro"/>
</dbReference>
<accession>A0A1I5H110</accession>
<dbReference type="InterPro" id="IPR020846">
    <property type="entry name" value="MFS_dom"/>
</dbReference>
<feature type="transmembrane region" description="Helical" evidence="8">
    <location>
        <begin position="249"/>
        <end position="271"/>
    </location>
</feature>
<dbReference type="InterPro" id="IPR005829">
    <property type="entry name" value="Sugar_transporter_CS"/>
</dbReference>
<sequence length="425" mass="42709">MASGATRSSTHSGRSRAAYSLMAGVLLLMMLGGTIPAPLYGLYRQQIGFGELKITIVFAAYAGGTLLALLFLGGISDHIGRKKVLAGTVVVAAASTVVFLVASAVPLLIVARVLSGIAVGLATGTATAAIAELHPRGDQDAAAVVASGANLTGLGLGPLLAGALAQYVPGPTTTVFWVYLGLLLLAACALVVVPETAVGRDGVVVLTPDVGVPADLRSVMAGAALGIFAAFTLLGLFSSLTPTFLTDGFGVRNLAVVGAVSFLIFAAGAIGQAVSARLPSRRSAATGLVLLLLGLAALDSALVITALWLFLLATVASGVAIGFIFRGGLAELNRLVSADRRAAVVSAFFLAGYLGMSVPVVVIGVGSELTGTVTSTLLVSALLAVVIVVALGVVLRTFGARTRPVRPRAPSDGRAFPADDSGTEP</sequence>
<evidence type="ECO:0000256" key="3">
    <source>
        <dbReference type="ARBA" id="ARBA00022475"/>
    </source>
</evidence>
<feature type="transmembrane region" description="Helical" evidence="8">
    <location>
        <begin position="377"/>
        <end position="398"/>
    </location>
</feature>
<evidence type="ECO:0000256" key="4">
    <source>
        <dbReference type="ARBA" id="ARBA00022692"/>
    </source>
</evidence>
<name>A0A1I5H110_PSUAM</name>
<organism evidence="10 11">
    <name type="scientific">Pseudonocardia ammonioxydans</name>
    <dbReference type="NCBI Taxonomy" id="260086"/>
    <lineage>
        <taxon>Bacteria</taxon>
        <taxon>Bacillati</taxon>
        <taxon>Actinomycetota</taxon>
        <taxon>Actinomycetes</taxon>
        <taxon>Pseudonocardiales</taxon>
        <taxon>Pseudonocardiaceae</taxon>
        <taxon>Pseudonocardia</taxon>
    </lineage>
</organism>
<dbReference type="PROSITE" id="PS00216">
    <property type="entry name" value="SUGAR_TRANSPORT_1"/>
    <property type="match status" value="1"/>
</dbReference>
<feature type="domain" description="Major facilitator superfamily (MFS) profile" evidence="9">
    <location>
        <begin position="17"/>
        <end position="398"/>
    </location>
</feature>
<protein>
    <submittedName>
        <fullName evidence="10">Predicted arabinose efflux permease, MFS family</fullName>
    </submittedName>
</protein>
<feature type="transmembrane region" description="Helical" evidence="8">
    <location>
        <begin position="84"/>
        <end position="103"/>
    </location>
</feature>
<keyword evidence="2" id="KW-0813">Transport</keyword>
<evidence type="ECO:0000313" key="10">
    <source>
        <dbReference type="EMBL" id="SFO41716.1"/>
    </source>
</evidence>
<dbReference type="EMBL" id="FOUY01000054">
    <property type="protein sequence ID" value="SFO41716.1"/>
    <property type="molecule type" value="Genomic_DNA"/>
</dbReference>
<dbReference type="STRING" id="260086.SAMN05216207_105424"/>
<feature type="region of interest" description="Disordered" evidence="7">
    <location>
        <begin position="404"/>
        <end position="425"/>
    </location>
</feature>
<reference evidence="10 11" key="1">
    <citation type="submission" date="2016-10" db="EMBL/GenBank/DDBJ databases">
        <authorList>
            <person name="de Groot N.N."/>
        </authorList>
    </citation>
    <scope>NUCLEOTIDE SEQUENCE [LARGE SCALE GENOMIC DNA]</scope>
    <source>
        <strain evidence="10 11">CGMCC 4.1877</strain>
    </source>
</reference>
<dbReference type="Pfam" id="PF07690">
    <property type="entry name" value="MFS_1"/>
    <property type="match status" value="1"/>
</dbReference>
<evidence type="ECO:0000256" key="5">
    <source>
        <dbReference type="ARBA" id="ARBA00022989"/>
    </source>
</evidence>
<gene>
    <name evidence="10" type="ORF">SAMN05216207_105424</name>
</gene>
<dbReference type="Proteomes" id="UP000199614">
    <property type="component" value="Unassembled WGS sequence"/>
</dbReference>
<dbReference type="SUPFAM" id="SSF103473">
    <property type="entry name" value="MFS general substrate transporter"/>
    <property type="match status" value="1"/>
</dbReference>
<dbReference type="InterPro" id="IPR050171">
    <property type="entry name" value="MFS_Transporters"/>
</dbReference>
<feature type="transmembrane region" description="Helical" evidence="8">
    <location>
        <begin position="308"/>
        <end position="330"/>
    </location>
</feature>
<evidence type="ECO:0000259" key="9">
    <source>
        <dbReference type="PROSITE" id="PS50850"/>
    </source>
</evidence>
<keyword evidence="3" id="KW-1003">Cell membrane</keyword>
<evidence type="ECO:0000256" key="1">
    <source>
        <dbReference type="ARBA" id="ARBA00004651"/>
    </source>
</evidence>
<feature type="transmembrane region" description="Helical" evidence="8">
    <location>
        <begin position="342"/>
        <end position="365"/>
    </location>
</feature>
<proteinExistence type="predicted"/>
<keyword evidence="4 8" id="KW-0812">Transmembrane</keyword>
<dbReference type="InterPro" id="IPR036259">
    <property type="entry name" value="MFS_trans_sf"/>
</dbReference>
<keyword evidence="6 8" id="KW-0472">Membrane</keyword>
<evidence type="ECO:0000256" key="7">
    <source>
        <dbReference type="SAM" id="MobiDB-lite"/>
    </source>
</evidence>
<dbReference type="Gene3D" id="1.20.1250.20">
    <property type="entry name" value="MFS general substrate transporter like domains"/>
    <property type="match status" value="1"/>
</dbReference>
<evidence type="ECO:0000256" key="6">
    <source>
        <dbReference type="ARBA" id="ARBA00023136"/>
    </source>
</evidence>
<evidence type="ECO:0000256" key="8">
    <source>
        <dbReference type="SAM" id="Phobius"/>
    </source>
</evidence>